<dbReference type="InterPro" id="IPR002778">
    <property type="entry name" value="Signal_recog_particle_SRP19"/>
</dbReference>
<evidence type="ECO:0000256" key="1">
    <source>
        <dbReference type="ARBA" id="ARBA00022490"/>
    </source>
</evidence>
<evidence type="ECO:0000256" key="3">
    <source>
        <dbReference type="ARBA" id="ARBA00023274"/>
    </source>
</evidence>
<evidence type="ECO:0000256" key="2">
    <source>
        <dbReference type="ARBA" id="ARBA00023135"/>
    </source>
</evidence>
<keyword evidence="1" id="KW-0963">Cytoplasm</keyword>
<dbReference type="InterPro" id="IPR036521">
    <property type="entry name" value="SRP19-like_sf"/>
</dbReference>
<dbReference type="GO" id="GO:0048500">
    <property type="term" value="C:signal recognition particle"/>
    <property type="evidence" value="ECO:0007669"/>
    <property type="project" value="InterPro"/>
</dbReference>
<proteinExistence type="predicted"/>
<dbReference type="Proteomes" id="UP000244066">
    <property type="component" value="Unassembled WGS sequence"/>
</dbReference>
<dbReference type="AlphaFoldDB" id="A0A2R7Y3Q8"/>
<evidence type="ECO:0000313" key="4">
    <source>
        <dbReference type="EMBL" id="PUA31462.1"/>
    </source>
</evidence>
<dbReference type="Gene3D" id="3.30.56.30">
    <property type="entry name" value="Signal recognition particle, SRP19-like subunit"/>
    <property type="match status" value="1"/>
</dbReference>
<keyword evidence="2" id="KW-0733">Signal recognition particle</keyword>
<comment type="caution">
    <text evidence="4">The sequence shown here is derived from an EMBL/GenBank/DDBJ whole genome shotgun (WGS) entry which is preliminary data.</text>
</comment>
<dbReference type="Pfam" id="PF01922">
    <property type="entry name" value="SRP19"/>
    <property type="match status" value="1"/>
</dbReference>
<dbReference type="GO" id="GO:0008312">
    <property type="term" value="F:7S RNA binding"/>
    <property type="evidence" value="ECO:0007669"/>
    <property type="project" value="InterPro"/>
</dbReference>
<sequence>MIRRNGFVIWPIYFDRALSWGKGRRVPLRLSSRSPTVEKLSRAARMLGWQVEVEAAAHPRMGWRKTGRLIVKPDKPLSKQAVIKTLAKELLEQEKRTIK</sequence>
<name>A0A2R7Y3Q8_9ARCH</name>
<evidence type="ECO:0008006" key="6">
    <source>
        <dbReference type="Google" id="ProtNLM"/>
    </source>
</evidence>
<dbReference type="GO" id="GO:0006614">
    <property type="term" value="P:SRP-dependent cotranslational protein targeting to membrane"/>
    <property type="evidence" value="ECO:0007669"/>
    <property type="project" value="InterPro"/>
</dbReference>
<evidence type="ECO:0000313" key="5">
    <source>
        <dbReference type="Proteomes" id="UP000244066"/>
    </source>
</evidence>
<dbReference type="SUPFAM" id="SSF69695">
    <property type="entry name" value="SRP19"/>
    <property type="match status" value="1"/>
</dbReference>
<organism evidence="4 5">
    <name type="scientific">Candidatus Terraquivivens tikiterensis</name>
    <dbReference type="NCBI Taxonomy" id="1980982"/>
    <lineage>
        <taxon>Archaea</taxon>
        <taxon>Nitrososphaerota</taxon>
        <taxon>Candidatus Wolframiiraptoraceae</taxon>
        <taxon>Candidatus Terraquivivens</taxon>
    </lineage>
</organism>
<reference evidence="4 5" key="1">
    <citation type="submission" date="2017-04" db="EMBL/GenBank/DDBJ databases">
        <title>Draft Aigarchaeota genome from a New Zealand hot spring.</title>
        <authorList>
            <person name="Reysenbach A.-L."/>
            <person name="Donaho J.A."/>
            <person name="Gerhart J."/>
            <person name="Kelley J.F."/>
            <person name="Kouba K."/>
            <person name="Podar M."/>
            <person name="Stott M."/>
        </authorList>
    </citation>
    <scope>NUCLEOTIDE SEQUENCE [LARGE SCALE GENOMIC DNA]</scope>
    <source>
        <strain evidence="4">NZ13_MG1</strain>
    </source>
</reference>
<accession>A0A2R7Y3Q8</accession>
<keyword evidence="3" id="KW-0687">Ribonucleoprotein</keyword>
<dbReference type="EMBL" id="NDWU01000017">
    <property type="protein sequence ID" value="PUA31462.1"/>
    <property type="molecule type" value="Genomic_DNA"/>
</dbReference>
<gene>
    <name evidence="4" type="ORF">B9J98_06335</name>
</gene>
<protein>
    <recommendedName>
        <fullName evidence="6">Signal recognition particle 19 kDa protein</fullName>
    </recommendedName>
</protein>